<dbReference type="GO" id="GO:0005886">
    <property type="term" value="C:plasma membrane"/>
    <property type="evidence" value="ECO:0007669"/>
    <property type="project" value="UniProtKB-SubCell"/>
</dbReference>
<evidence type="ECO:0000256" key="2">
    <source>
        <dbReference type="SAM" id="Phobius"/>
    </source>
</evidence>
<feature type="transmembrane region" description="Helical" evidence="2">
    <location>
        <begin position="21"/>
        <end position="38"/>
    </location>
</feature>
<gene>
    <name evidence="3" type="ORF">EHS13_22000</name>
</gene>
<dbReference type="OrthoDB" id="8613028at2"/>
<dbReference type="PANTHER" id="PTHR37305">
    <property type="entry name" value="INTEGRAL MEMBRANE PROTEIN-RELATED"/>
    <property type="match status" value="1"/>
</dbReference>
<keyword evidence="2" id="KW-1133">Transmembrane helix</keyword>
<dbReference type="KEGG" id="ppsc:EHS13_22000"/>
<feature type="transmembrane region" description="Helical" evidence="2">
    <location>
        <begin position="317"/>
        <end position="338"/>
    </location>
</feature>
<protein>
    <recommendedName>
        <fullName evidence="5">ABC transporter permease</fullName>
    </recommendedName>
</protein>
<organism evidence="3 4">
    <name type="scientific">Paenibacillus psychroresistens</name>
    <dbReference type="NCBI Taxonomy" id="1778678"/>
    <lineage>
        <taxon>Bacteria</taxon>
        <taxon>Bacillati</taxon>
        <taxon>Bacillota</taxon>
        <taxon>Bacilli</taxon>
        <taxon>Bacillales</taxon>
        <taxon>Paenibacillaceae</taxon>
        <taxon>Paenibacillus</taxon>
    </lineage>
</organism>
<dbReference type="EMBL" id="CP034235">
    <property type="protein sequence ID" value="QGQ97364.1"/>
    <property type="molecule type" value="Genomic_DNA"/>
</dbReference>
<dbReference type="PANTHER" id="PTHR37305:SF1">
    <property type="entry name" value="MEMBRANE PROTEIN"/>
    <property type="match status" value="1"/>
</dbReference>
<sequence>MLEFIRIFQNEWIKLIRRKRFIVVLLLGLALISFYTYARYHDEQNNKHYNDPATQHQMMDSQIKRVQFQLDTDKNLNEEQKKMLQEQLEDMKENKANIGKDVNQNPPTQADIQKNIDELKASIAALLPDQAVQKGEMQIQLLVAEYMLIHPVKDTNHSLSTWDAIEDFLDVGTMLFIPLLCVLLVADMVSGEQTGGTIKLLLTRPASRVKILFAKYVTAVVGAICIHILILGALTGGLLAFFGTHGAENPKVVGIKYEQVNAVKDDGTIGQQMAAKTEDATVISKRSFAINSMLLTLLSTIGMCGLGFFCSVLVRSAAVSTGISIAIIIIGTIIIEAMRGTDILKFFLTPNFNLPDIWTGDFSRSAGFSMELNQSLLISAVWIIGMYAIGHYIFKKRDILA</sequence>
<feature type="transmembrane region" description="Helical" evidence="2">
    <location>
        <begin position="288"/>
        <end position="310"/>
    </location>
</feature>
<dbReference type="RefSeq" id="WP_155702467.1">
    <property type="nucleotide sequence ID" value="NZ_CP034235.1"/>
</dbReference>
<feature type="coiled-coil region" evidence="1">
    <location>
        <begin position="74"/>
        <end position="101"/>
    </location>
</feature>
<keyword evidence="2" id="KW-0812">Transmembrane</keyword>
<reference evidence="4" key="1">
    <citation type="submission" date="2018-11" db="EMBL/GenBank/DDBJ databases">
        <title>Complete genome sequence of Paenibacillus sp. ML311-T8.</title>
        <authorList>
            <person name="Nam Y.-D."/>
            <person name="Kang J."/>
            <person name="Chung W.-H."/>
            <person name="Park Y.S."/>
        </authorList>
    </citation>
    <scope>NUCLEOTIDE SEQUENCE [LARGE SCALE GENOMIC DNA]</scope>
    <source>
        <strain evidence="4">ML311-T8</strain>
    </source>
</reference>
<feature type="transmembrane region" description="Helical" evidence="2">
    <location>
        <begin position="171"/>
        <end position="191"/>
    </location>
</feature>
<evidence type="ECO:0000313" key="3">
    <source>
        <dbReference type="EMBL" id="QGQ97364.1"/>
    </source>
</evidence>
<evidence type="ECO:0000313" key="4">
    <source>
        <dbReference type="Proteomes" id="UP000426246"/>
    </source>
</evidence>
<name>A0A6B8RNK5_9BACL</name>
<keyword evidence="4" id="KW-1185">Reference proteome</keyword>
<dbReference type="Proteomes" id="UP000426246">
    <property type="component" value="Chromosome"/>
</dbReference>
<accession>A0A6B8RNK5</accession>
<dbReference type="Pfam" id="PF12679">
    <property type="entry name" value="ABC2_membrane_2"/>
    <property type="match status" value="1"/>
</dbReference>
<evidence type="ECO:0008006" key="5">
    <source>
        <dbReference type="Google" id="ProtNLM"/>
    </source>
</evidence>
<proteinExistence type="predicted"/>
<dbReference type="AlphaFoldDB" id="A0A6B8RNK5"/>
<keyword evidence="1" id="KW-0175">Coiled coil</keyword>
<dbReference type="GO" id="GO:0140359">
    <property type="term" value="F:ABC-type transporter activity"/>
    <property type="evidence" value="ECO:0007669"/>
    <property type="project" value="InterPro"/>
</dbReference>
<feature type="transmembrane region" description="Helical" evidence="2">
    <location>
        <begin position="376"/>
        <end position="394"/>
    </location>
</feature>
<feature type="transmembrane region" description="Helical" evidence="2">
    <location>
        <begin position="212"/>
        <end position="242"/>
    </location>
</feature>
<evidence type="ECO:0000256" key="1">
    <source>
        <dbReference type="SAM" id="Coils"/>
    </source>
</evidence>
<keyword evidence="2" id="KW-0472">Membrane</keyword>